<dbReference type="EMBL" id="KV744968">
    <property type="protein sequence ID" value="OCK80255.1"/>
    <property type="molecule type" value="Genomic_DNA"/>
</dbReference>
<organism evidence="2 3">
    <name type="scientific">Lepidopterella palustris CBS 459.81</name>
    <dbReference type="NCBI Taxonomy" id="1314670"/>
    <lineage>
        <taxon>Eukaryota</taxon>
        <taxon>Fungi</taxon>
        <taxon>Dikarya</taxon>
        <taxon>Ascomycota</taxon>
        <taxon>Pezizomycotina</taxon>
        <taxon>Dothideomycetes</taxon>
        <taxon>Pleosporomycetidae</taxon>
        <taxon>Mytilinidiales</taxon>
        <taxon>Argynnaceae</taxon>
        <taxon>Lepidopterella</taxon>
    </lineage>
</organism>
<proteinExistence type="predicted"/>
<evidence type="ECO:0008006" key="4">
    <source>
        <dbReference type="Google" id="ProtNLM"/>
    </source>
</evidence>
<evidence type="ECO:0000313" key="2">
    <source>
        <dbReference type="EMBL" id="OCK80255.1"/>
    </source>
</evidence>
<feature type="region of interest" description="Disordered" evidence="1">
    <location>
        <begin position="326"/>
        <end position="348"/>
    </location>
</feature>
<dbReference type="Proteomes" id="UP000250266">
    <property type="component" value="Unassembled WGS sequence"/>
</dbReference>
<keyword evidence="3" id="KW-1185">Reference proteome</keyword>
<evidence type="ECO:0000256" key="1">
    <source>
        <dbReference type="SAM" id="MobiDB-lite"/>
    </source>
</evidence>
<dbReference type="AlphaFoldDB" id="A0A8E2JF17"/>
<dbReference type="InterPro" id="IPR036047">
    <property type="entry name" value="F-box-like_dom_sf"/>
</dbReference>
<gene>
    <name evidence="2" type="ORF">K432DRAFT_425896</name>
</gene>
<name>A0A8E2JF17_9PEZI</name>
<dbReference type="SUPFAM" id="SSF81383">
    <property type="entry name" value="F-box domain"/>
    <property type="match status" value="1"/>
</dbReference>
<accession>A0A8E2JF17</accession>
<protein>
    <recommendedName>
        <fullName evidence="4">F-box domain-containing protein</fullName>
    </recommendedName>
</protein>
<dbReference type="OrthoDB" id="3971593at2759"/>
<reference evidence="2 3" key="1">
    <citation type="journal article" date="2016" name="Nat. Commun.">
        <title>Ectomycorrhizal ecology is imprinted in the genome of the dominant symbiotic fungus Cenococcum geophilum.</title>
        <authorList>
            <consortium name="DOE Joint Genome Institute"/>
            <person name="Peter M."/>
            <person name="Kohler A."/>
            <person name="Ohm R.A."/>
            <person name="Kuo A."/>
            <person name="Krutzmann J."/>
            <person name="Morin E."/>
            <person name="Arend M."/>
            <person name="Barry K.W."/>
            <person name="Binder M."/>
            <person name="Choi C."/>
            <person name="Clum A."/>
            <person name="Copeland A."/>
            <person name="Grisel N."/>
            <person name="Haridas S."/>
            <person name="Kipfer T."/>
            <person name="LaButti K."/>
            <person name="Lindquist E."/>
            <person name="Lipzen A."/>
            <person name="Maire R."/>
            <person name="Meier B."/>
            <person name="Mihaltcheva S."/>
            <person name="Molinier V."/>
            <person name="Murat C."/>
            <person name="Poggeler S."/>
            <person name="Quandt C.A."/>
            <person name="Sperisen C."/>
            <person name="Tritt A."/>
            <person name="Tisserant E."/>
            <person name="Crous P.W."/>
            <person name="Henrissat B."/>
            <person name="Nehls U."/>
            <person name="Egli S."/>
            <person name="Spatafora J.W."/>
            <person name="Grigoriev I.V."/>
            <person name="Martin F.M."/>
        </authorList>
    </citation>
    <scope>NUCLEOTIDE SEQUENCE [LARGE SCALE GENOMIC DNA]</scope>
    <source>
        <strain evidence="2 3">CBS 459.81</strain>
    </source>
</reference>
<evidence type="ECO:0000313" key="3">
    <source>
        <dbReference type="Proteomes" id="UP000250266"/>
    </source>
</evidence>
<sequence>MAFNILPIELNKEIAHYLDSDKDICNFRLICKNASYAVDGDGLSFWRALFRQKYALNPSHANSRLMKVYQKRRKWLRQGSGLTFHLGHTTTEIKVLEILIDLINESFTGEIFYDRNNRPYCRNQLVLKSFLESSRNFAEVNRPSSRAETYHARLAALQLMSSHLLLDCDDPIGDVYGFDASQKAVYETAKVAPIFHGFNNQEINMEWVLHVMNFFRYYMMPDNASTLSNFYQSLEDLVKPSQWRGKLKEGSHKLEPHWKGTYAFLERNEIRRIRSRPAGSQIFVDRNVDCCDDDPIQTLRIEFNEGEKMPWFPLWEQHLRSNQKIHHAKTRAQHKSATPSTEGPVSLRLEGTGRDVGDNFLASGWLNPLPSQWGIPGWQRITFMKYFKNDAEELETECLWAYEGVVLPGGKIILGRWWHVEEDAPYDEAYSGPFIFWNVDERSIKSEESEFAEER</sequence>